<dbReference type="EMBL" id="DSPX01000202">
    <property type="protein sequence ID" value="HGG02929.1"/>
    <property type="molecule type" value="Genomic_DNA"/>
</dbReference>
<sequence>MVAIPQNLDEALAQAQTATAAALADGYQRLQVEILIPELKVQPIAEQFIPFLAEKHGERLKVYFPDPGAAALARRDWGETPYVVRGMTELKGQIQPEDEMFLFIEPSAVEVADLEKMCQTAGERPVVLLLPKLESIATVGIGVAGRQLRERFLNNLETCYYLRPLEGAAVFRCYPSPWQVWLEKGDSYELLTETSEKPAGEALEAILAGATDTTSATTPDQPPTPTPKKPGFITNLQRFLRALTQ</sequence>
<proteinExistence type="predicted"/>
<dbReference type="InterPro" id="IPR053021">
    <property type="entry name" value="Chloroplast_ADK"/>
</dbReference>
<evidence type="ECO:0000313" key="3">
    <source>
        <dbReference type="EMBL" id="HGG02929.1"/>
    </source>
</evidence>
<dbReference type="Pfam" id="PF09353">
    <property type="entry name" value="DUF1995"/>
    <property type="match status" value="1"/>
</dbReference>
<feature type="domain" description="DUF1995" evidence="2">
    <location>
        <begin position="5"/>
        <end position="204"/>
    </location>
</feature>
<dbReference type="PANTHER" id="PTHR35509:SF1">
    <property type="entry name" value="DOMAIN PROTEIN, PUTATIVE (DUF1995)-RELATED"/>
    <property type="match status" value="1"/>
</dbReference>
<comment type="caution">
    <text evidence="3">The sequence shown here is derived from an EMBL/GenBank/DDBJ whole genome shotgun (WGS) entry which is preliminary data.</text>
</comment>
<feature type="region of interest" description="Disordered" evidence="1">
    <location>
        <begin position="207"/>
        <end position="232"/>
    </location>
</feature>
<protein>
    <submittedName>
        <fullName evidence="3">DUF1995 family protein</fullName>
    </submittedName>
</protein>
<dbReference type="InterPro" id="IPR018962">
    <property type="entry name" value="DUF1995"/>
</dbReference>
<feature type="compositionally biased region" description="Low complexity" evidence="1">
    <location>
        <begin position="207"/>
        <end position="219"/>
    </location>
</feature>
<reference evidence="3" key="1">
    <citation type="journal article" date="2020" name="mSystems">
        <title>Genome- and Community-Level Interaction Insights into Carbon Utilization and Element Cycling Functions of Hydrothermarchaeota in Hydrothermal Sediment.</title>
        <authorList>
            <person name="Zhou Z."/>
            <person name="Liu Y."/>
            <person name="Xu W."/>
            <person name="Pan J."/>
            <person name="Luo Z.H."/>
            <person name="Li M."/>
        </authorList>
    </citation>
    <scope>NUCLEOTIDE SEQUENCE [LARGE SCALE GENOMIC DNA]</scope>
    <source>
        <strain evidence="3">SpSt-374</strain>
    </source>
</reference>
<evidence type="ECO:0000256" key="1">
    <source>
        <dbReference type="SAM" id="MobiDB-lite"/>
    </source>
</evidence>
<name>A0A7C3ZYL8_9CYAN</name>
<accession>A0A7C3ZYL8</accession>
<organism evidence="3">
    <name type="scientific">Planktothricoides sp. SpSt-374</name>
    <dbReference type="NCBI Taxonomy" id="2282167"/>
    <lineage>
        <taxon>Bacteria</taxon>
        <taxon>Bacillati</taxon>
        <taxon>Cyanobacteriota</taxon>
        <taxon>Cyanophyceae</taxon>
        <taxon>Oscillatoriophycideae</taxon>
        <taxon>Oscillatoriales</taxon>
        <taxon>Oscillatoriaceae</taxon>
        <taxon>Planktothricoides</taxon>
    </lineage>
</organism>
<evidence type="ECO:0000259" key="2">
    <source>
        <dbReference type="Pfam" id="PF09353"/>
    </source>
</evidence>
<dbReference type="AlphaFoldDB" id="A0A7C3ZYL8"/>
<dbReference type="PANTHER" id="PTHR35509">
    <property type="entry name" value="DOMAIN PROTEIN, PUTATIVE (DUF1995)-RELATED"/>
    <property type="match status" value="1"/>
</dbReference>
<gene>
    <name evidence="3" type="ORF">ENR15_20370</name>
</gene>